<dbReference type="PANTHER" id="PTHR19136:SF86">
    <property type="entry name" value="ADENOSYLCOBINAMIDE-PHOSPHATE GUANYLYLTRANSFERASE"/>
    <property type="match status" value="1"/>
</dbReference>
<evidence type="ECO:0000313" key="3">
    <source>
        <dbReference type="EMBL" id="CCQ36617.1"/>
    </source>
</evidence>
<dbReference type="GO" id="GO:0008820">
    <property type="term" value="F:cobinamide phosphate guanylyltransferase activity"/>
    <property type="evidence" value="ECO:0007669"/>
    <property type="project" value="UniProtKB-EC"/>
</dbReference>
<keyword evidence="1 3" id="KW-0808">Transferase</keyword>
<accession>M1XR09</accession>
<reference evidence="3 4" key="1">
    <citation type="journal article" date="2013" name="Genome Announc.">
        <title>Genome of the haloarchaeon Natronomonas moolapensis, a neutrophilic member of a previously haloalkaliphilic genus.</title>
        <authorList>
            <person name="Dyall-Smith M.L."/>
            <person name="Pfeiffer F."/>
            <person name="Oberwinkler T."/>
            <person name="Klee K."/>
            <person name="Rampp M."/>
            <person name="Palm P."/>
            <person name="Gross K."/>
            <person name="Schuster S.C."/>
            <person name="Oesterhelt D."/>
        </authorList>
    </citation>
    <scope>NUCLEOTIDE SEQUENCE [LARGE SCALE GENOMIC DNA]</scope>
    <source>
        <strain evidence="4">DSM 18674 / JCM 14361 / 8.8.11</strain>
    </source>
</reference>
<dbReference type="SUPFAM" id="SSF53448">
    <property type="entry name" value="Nucleotide-diphospho-sugar transferases"/>
    <property type="match status" value="1"/>
</dbReference>
<feature type="domain" description="MobA-like NTP transferase" evidence="2">
    <location>
        <begin position="2"/>
        <end position="122"/>
    </location>
</feature>
<dbReference type="AlphaFoldDB" id="M1XR09"/>
<name>M1XR09_NATM8</name>
<dbReference type="InterPro" id="IPR029044">
    <property type="entry name" value="Nucleotide-diphossugar_trans"/>
</dbReference>
<dbReference type="Pfam" id="PF12804">
    <property type="entry name" value="NTP_transf_3"/>
    <property type="match status" value="1"/>
</dbReference>
<dbReference type="HOGENOM" id="CLU_098907_0_0_2"/>
<evidence type="ECO:0000313" key="4">
    <source>
        <dbReference type="Proteomes" id="UP000011867"/>
    </source>
</evidence>
<dbReference type="eggNOG" id="arCOG01871">
    <property type="taxonomic scope" value="Archaea"/>
</dbReference>
<dbReference type="GeneID" id="14652412"/>
<keyword evidence="3" id="KW-0548">Nucleotidyltransferase</keyword>
<dbReference type="InterPro" id="IPR025877">
    <property type="entry name" value="MobA-like_NTP_Trfase"/>
</dbReference>
<gene>
    <name evidence="3" type="primary">cobY</name>
    <name evidence="3" type="ordered locus">Nmlp_2450</name>
</gene>
<proteinExistence type="predicted"/>
<dbReference type="Gene3D" id="3.90.550.10">
    <property type="entry name" value="Spore Coat Polysaccharide Biosynthesis Protein SpsA, Chain A"/>
    <property type="match status" value="1"/>
</dbReference>
<dbReference type="STRING" id="268739.Nmlp_2450"/>
<protein>
    <submittedName>
        <fullName evidence="3">Adenosylcobinamide-phosphate guanylyltransferase</fullName>
        <ecNumber evidence="3">2.7.7.62</ecNumber>
    </submittedName>
</protein>
<evidence type="ECO:0000256" key="1">
    <source>
        <dbReference type="ARBA" id="ARBA00022679"/>
    </source>
</evidence>
<dbReference type="KEGG" id="nmo:Nmlp_2450"/>
<dbReference type="EMBL" id="HF582854">
    <property type="protein sequence ID" value="CCQ36617.1"/>
    <property type="molecule type" value="Genomic_DNA"/>
</dbReference>
<evidence type="ECO:0000259" key="2">
    <source>
        <dbReference type="Pfam" id="PF12804"/>
    </source>
</evidence>
<dbReference type="PANTHER" id="PTHR19136">
    <property type="entry name" value="MOLYBDENUM COFACTOR GUANYLYLTRANSFERASE"/>
    <property type="match status" value="1"/>
</dbReference>
<dbReference type="EC" id="2.7.7.62" evidence="3"/>
<organism evidence="3 4">
    <name type="scientific">Natronomonas moolapensis (strain DSM 18674 / CECT 7526 / JCM 14361 / 8.8.11)</name>
    <dbReference type="NCBI Taxonomy" id="268739"/>
    <lineage>
        <taxon>Archaea</taxon>
        <taxon>Methanobacteriati</taxon>
        <taxon>Methanobacteriota</taxon>
        <taxon>Stenosarchaea group</taxon>
        <taxon>Halobacteria</taxon>
        <taxon>Halobacteriales</taxon>
        <taxon>Natronomonadaceae</taxon>
        <taxon>Natronomonas</taxon>
    </lineage>
</organism>
<dbReference type="Proteomes" id="UP000011867">
    <property type="component" value="Chromosome"/>
</dbReference>
<dbReference type="RefSeq" id="WP_015409414.1">
    <property type="nucleotide sequence ID" value="NC_020388.1"/>
</dbReference>
<dbReference type="OrthoDB" id="9782at2157"/>
<keyword evidence="4" id="KW-1185">Reference proteome</keyword>
<sequence length="190" mass="19638">MCGGAGTRLDRGEKPLFEVGGVPMVERVLDALDESRIDTAYAVTSPETPETADRLRGRAPIVETDGEGYVADLTDAVGRVGRPVVTVAADLPLLTSEPIDRAIDDHDGGALTVCVPAVLKRRLGVSVDTTRTHGGRELAPTGLNVVGQRGGETMRASYDARLAVNVNRPGDAAVASAFADSIDGGASDGS</sequence>